<evidence type="ECO:0000313" key="2">
    <source>
        <dbReference type="EMBL" id="ABO65857.1"/>
    </source>
</evidence>
<dbReference type="EMBL" id="CP000557">
    <property type="protein sequence ID" value="ABO65857.1"/>
    <property type="molecule type" value="Genomic_DNA"/>
</dbReference>
<protein>
    <submittedName>
        <fullName evidence="2">Uncharacterized protein</fullName>
    </submittedName>
</protein>
<dbReference type="KEGG" id="gtn:GTNG_0475"/>
<dbReference type="Proteomes" id="UP000001578">
    <property type="component" value="Chromosome"/>
</dbReference>
<keyword evidence="1" id="KW-1133">Transmembrane helix</keyword>
<keyword evidence="1" id="KW-0812">Transmembrane</keyword>
<evidence type="ECO:0000256" key="1">
    <source>
        <dbReference type="SAM" id="Phobius"/>
    </source>
</evidence>
<proteinExistence type="predicted"/>
<keyword evidence="1" id="KW-0472">Membrane</keyword>
<sequence>MIVNKNINIIEKHKKSGFALGKAVFYCFISFSIILIFYNIILYYSMMHVIILLREKKFHEMGL</sequence>
<dbReference type="AlphaFoldDB" id="A4IKK3"/>
<evidence type="ECO:0000313" key="3">
    <source>
        <dbReference type="Proteomes" id="UP000001578"/>
    </source>
</evidence>
<accession>A4IKK3</accession>
<organism evidence="2 3">
    <name type="scientific">Geobacillus thermodenitrificans (strain NG80-2)</name>
    <dbReference type="NCBI Taxonomy" id="420246"/>
    <lineage>
        <taxon>Bacteria</taxon>
        <taxon>Bacillati</taxon>
        <taxon>Bacillota</taxon>
        <taxon>Bacilli</taxon>
        <taxon>Bacillales</taxon>
        <taxon>Anoxybacillaceae</taxon>
        <taxon>Geobacillus</taxon>
    </lineage>
</organism>
<gene>
    <name evidence="2" type="ordered locus">GTNG_0475</name>
</gene>
<dbReference type="HOGENOM" id="CLU_2879501_0_0_9"/>
<feature type="transmembrane region" description="Helical" evidence="1">
    <location>
        <begin position="23"/>
        <end position="53"/>
    </location>
</feature>
<reference evidence="2 3" key="1">
    <citation type="journal article" date="2007" name="Proc. Natl. Acad. Sci. U.S.A.">
        <title>Genome and proteome of long-chain alkane degrading Geobacillus thermodenitrificans NG80-2 isolated from a deep-subsurface oil reservoir.</title>
        <authorList>
            <person name="Feng L."/>
            <person name="Wang W."/>
            <person name="Cheng J."/>
            <person name="Ren Y."/>
            <person name="Zhao G."/>
            <person name="Gao C."/>
            <person name="Tang Y."/>
            <person name="Liu X."/>
            <person name="Han W."/>
            <person name="Peng X."/>
            <person name="Liu R."/>
            <person name="Wang L."/>
        </authorList>
    </citation>
    <scope>NUCLEOTIDE SEQUENCE [LARGE SCALE GENOMIC DNA]</scope>
    <source>
        <strain evidence="2 3">NG80-2</strain>
    </source>
</reference>
<name>A4IKK3_GEOTN</name>